<gene>
    <name evidence="2" type="ORF">BXY53_1452</name>
</gene>
<dbReference type="RefSeq" id="WP_170144368.1">
    <property type="nucleotide sequence ID" value="NZ_QXDF01000001.1"/>
</dbReference>
<dbReference type="AlphaFoldDB" id="A0A397QA08"/>
<evidence type="ECO:0000313" key="2">
    <source>
        <dbReference type="EMBL" id="RIA56347.1"/>
    </source>
</evidence>
<dbReference type="EMBL" id="QXDF01000001">
    <property type="protein sequence ID" value="RIA56347.1"/>
    <property type="molecule type" value="Genomic_DNA"/>
</dbReference>
<evidence type="ECO:0000256" key="1">
    <source>
        <dbReference type="SAM" id="MobiDB-lite"/>
    </source>
</evidence>
<dbReference type="InterPro" id="IPR003772">
    <property type="entry name" value="YceD"/>
</dbReference>
<feature type="region of interest" description="Disordered" evidence="1">
    <location>
        <begin position="1"/>
        <end position="25"/>
    </location>
</feature>
<dbReference type="Proteomes" id="UP000266273">
    <property type="component" value="Unassembled WGS sequence"/>
</dbReference>
<reference evidence="2 3" key="1">
    <citation type="submission" date="2018-08" db="EMBL/GenBank/DDBJ databases">
        <title>Genomic Encyclopedia of Archaeal and Bacterial Type Strains, Phase II (KMG-II): from individual species to whole genera.</title>
        <authorList>
            <person name="Goeker M."/>
        </authorList>
    </citation>
    <scope>NUCLEOTIDE SEQUENCE [LARGE SCALE GENOMIC DNA]</scope>
    <source>
        <strain evidence="2 3">DSM 5002</strain>
    </source>
</reference>
<protein>
    <submittedName>
        <fullName evidence="2">Uncharacterized metal-binding protein YceD (DUF177 family)</fullName>
    </submittedName>
</protein>
<dbReference type="Pfam" id="PF02620">
    <property type="entry name" value="YceD"/>
    <property type="match status" value="1"/>
</dbReference>
<keyword evidence="3" id="KW-1185">Reference proteome</keyword>
<proteinExistence type="predicted"/>
<organism evidence="2 3">
    <name type="scientific">Dichotomicrobium thermohalophilum</name>
    <dbReference type="NCBI Taxonomy" id="933063"/>
    <lineage>
        <taxon>Bacteria</taxon>
        <taxon>Pseudomonadati</taxon>
        <taxon>Pseudomonadota</taxon>
        <taxon>Alphaproteobacteria</taxon>
        <taxon>Hyphomicrobiales</taxon>
        <taxon>Hyphomicrobiaceae</taxon>
        <taxon>Dichotomicrobium</taxon>
    </lineage>
</organism>
<comment type="caution">
    <text evidence="2">The sequence shown here is derived from an EMBL/GenBank/DDBJ whole genome shotgun (WGS) entry which is preliminary data.</text>
</comment>
<sequence length="182" mass="20140">MPETDNGAILSRALDTGDIPPEGVEGHIEASADERAALAQRLDLAALDKLVFSYKVTPTRRGRFRLTGHWHAEATQTCGVTLEPIAREFDEDVSIEFWPPEIWEQQVAESGEVAVEPEEEGPEMIEEGVIDPGQLLEELLSVSLPPFPRRENAELEWEETVSKPESPFAVLKDLPKRNGGTA</sequence>
<name>A0A397QA08_9HYPH</name>
<evidence type="ECO:0000313" key="3">
    <source>
        <dbReference type="Proteomes" id="UP000266273"/>
    </source>
</evidence>
<accession>A0A397QA08</accession>